<evidence type="ECO:0000259" key="8">
    <source>
        <dbReference type="SMART" id="SM00768"/>
    </source>
</evidence>
<evidence type="ECO:0000256" key="6">
    <source>
        <dbReference type="RuleBase" id="RU004335"/>
    </source>
</evidence>
<reference evidence="9" key="1">
    <citation type="submission" date="2018-01" db="EMBL/GenBank/DDBJ databases">
        <authorList>
            <person name="Mao J.F."/>
        </authorList>
    </citation>
    <scope>NUCLEOTIDE SEQUENCE</scope>
    <source>
        <strain evidence="9">Huo1</strain>
        <tissue evidence="9">Leaf</tissue>
    </source>
</reference>
<dbReference type="AlphaFoldDB" id="A0A8X9A806"/>
<reference evidence="9" key="2">
    <citation type="submission" date="2020-08" db="EMBL/GenBank/DDBJ databases">
        <title>Plant Genome Project.</title>
        <authorList>
            <person name="Zhang R.-G."/>
        </authorList>
    </citation>
    <scope>NUCLEOTIDE SEQUENCE</scope>
    <source>
        <strain evidence="9">Huo1</strain>
        <tissue evidence="9">Leaf</tissue>
    </source>
</reference>
<keyword evidence="2" id="KW-0732">Signal</keyword>
<dbReference type="SMART" id="SM00768">
    <property type="entry name" value="X8"/>
    <property type="match status" value="1"/>
</dbReference>
<gene>
    <name evidence="9" type="ORF">SASPL_108186</name>
</gene>
<dbReference type="EMBL" id="PNBA02000003">
    <property type="protein sequence ID" value="KAG6430124.1"/>
    <property type="molecule type" value="Genomic_DNA"/>
</dbReference>
<dbReference type="SUPFAM" id="SSF51445">
    <property type="entry name" value="(Trans)glycosidases"/>
    <property type="match status" value="1"/>
</dbReference>
<evidence type="ECO:0000256" key="7">
    <source>
        <dbReference type="SAM" id="MobiDB-lite"/>
    </source>
</evidence>
<keyword evidence="10" id="KW-1185">Reference proteome</keyword>
<feature type="domain" description="X8" evidence="8">
    <location>
        <begin position="254"/>
        <end position="337"/>
    </location>
</feature>
<evidence type="ECO:0000256" key="2">
    <source>
        <dbReference type="ARBA" id="ARBA00022729"/>
    </source>
</evidence>
<comment type="similarity">
    <text evidence="1 6">Belongs to the glycosyl hydrolase 17 family.</text>
</comment>
<dbReference type="Pfam" id="PF00332">
    <property type="entry name" value="Glyco_hydro_17"/>
    <property type="match status" value="1"/>
</dbReference>
<protein>
    <recommendedName>
        <fullName evidence="8">X8 domain-containing protein</fullName>
    </recommendedName>
</protein>
<feature type="compositionally biased region" description="Gly residues" evidence="7">
    <location>
        <begin position="1"/>
        <end position="10"/>
    </location>
</feature>
<evidence type="ECO:0000256" key="1">
    <source>
        <dbReference type="ARBA" id="ARBA00008773"/>
    </source>
</evidence>
<keyword evidence="4" id="KW-1015">Disulfide bond</keyword>
<sequence length="347" mass="38432">MSTPFAGGGFDAVERDKERENPDHSVRPPESLPGQRDQSHPYLVQRQPASQHVRRKNLGPKQIRSVSIGAGVYPFNWGGRYVPDYDLNRGALNYVQTALSEVGLGQTKANIVHCAAELIPNITKPLRPPSSITSRIGCPSSCASCANTTHPSRVAPIDGYPGASADNAERYYKHLLPMVTSNKGSPKRSGAPIDVFINSLADEPKQRIGVLAPFDRHWGIYRLNGKPKFKVSLSAQGQYIYLTTVKGIMRMPQRWCVFNRNSTDKDKVRRQVECACTKGDCTTLATAASCSNLGFVKNASYAFNVYFQTYFQHEKACDFKGLSYITDQDPSTEDCLFPSRWSEVISS</sequence>
<dbReference type="InterPro" id="IPR017853">
    <property type="entry name" value="GH"/>
</dbReference>
<keyword evidence="3" id="KW-0378">Hydrolase</keyword>
<keyword evidence="5" id="KW-0326">Glycosidase</keyword>
<evidence type="ECO:0000313" key="10">
    <source>
        <dbReference type="Proteomes" id="UP000298416"/>
    </source>
</evidence>
<dbReference type="PANTHER" id="PTHR32227">
    <property type="entry name" value="GLUCAN ENDO-1,3-BETA-GLUCOSIDASE BG1-RELATED-RELATED"/>
    <property type="match status" value="1"/>
</dbReference>
<accession>A0A8X9A806</accession>
<dbReference type="InterPro" id="IPR000490">
    <property type="entry name" value="Glyco_hydro_17"/>
</dbReference>
<evidence type="ECO:0000256" key="4">
    <source>
        <dbReference type="ARBA" id="ARBA00023157"/>
    </source>
</evidence>
<dbReference type="Pfam" id="PF07983">
    <property type="entry name" value="X8"/>
    <property type="match status" value="1"/>
</dbReference>
<feature type="region of interest" description="Disordered" evidence="7">
    <location>
        <begin position="1"/>
        <end position="60"/>
    </location>
</feature>
<comment type="caution">
    <text evidence="9">The sequence shown here is derived from an EMBL/GenBank/DDBJ whole genome shotgun (WGS) entry which is preliminary data.</text>
</comment>
<feature type="compositionally biased region" description="Basic and acidic residues" evidence="7">
    <location>
        <begin position="12"/>
        <end position="27"/>
    </location>
</feature>
<evidence type="ECO:0000256" key="5">
    <source>
        <dbReference type="ARBA" id="ARBA00023295"/>
    </source>
</evidence>
<dbReference type="InterPro" id="IPR012946">
    <property type="entry name" value="X8"/>
</dbReference>
<dbReference type="GO" id="GO:0004553">
    <property type="term" value="F:hydrolase activity, hydrolyzing O-glycosyl compounds"/>
    <property type="evidence" value="ECO:0007669"/>
    <property type="project" value="InterPro"/>
</dbReference>
<evidence type="ECO:0000313" key="9">
    <source>
        <dbReference type="EMBL" id="KAG6430124.1"/>
    </source>
</evidence>
<dbReference type="Proteomes" id="UP000298416">
    <property type="component" value="Unassembled WGS sequence"/>
</dbReference>
<organism evidence="9">
    <name type="scientific">Salvia splendens</name>
    <name type="common">Scarlet sage</name>
    <dbReference type="NCBI Taxonomy" id="180675"/>
    <lineage>
        <taxon>Eukaryota</taxon>
        <taxon>Viridiplantae</taxon>
        <taxon>Streptophyta</taxon>
        <taxon>Embryophyta</taxon>
        <taxon>Tracheophyta</taxon>
        <taxon>Spermatophyta</taxon>
        <taxon>Magnoliopsida</taxon>
        <taxon>eudicotyledons</taxon>
        <taxon>Gunneridae</taxon>
        <taxon>Pentapetalae</taxon>
        <taxon>asterids</taxon>
        <taxon>lamiids</taxon>
        <taxon>Lamiales</taxon>
        <taxon>Lamiaceae</taxon>
        <taxon>Nepetoideae</taxon>
        <taxon>Mentheae</taxon>
        <taxon>Salviinae</taxon>
        <taxon>Salvia</taxon>
        <taxon>Salvia subgen. Calosphace</taxon>
        <taxon>core Calosphace</taxon>
    </lineage>
</organism>
<proteinExistence type="inferred from homology"/>
<evidence type="ECO:0000256" key="3">
    <source>
        <dbReference type="ARBA" id="ARBA00022801"/>
    </source>
</evidence>
<dbReference type="Gene3D" id="1.20.58.1040">
    <property type="match status" value="1"/>
</dbReference>
<dbReference type="Gene3D" id="3.20.20.80">
    <property type="entry name" value="Glycosidases"/>
    <property type="match status" value="1"/>
</dbReference>
<name>A0A8X9A806_SALSN</name>
<dbReference type="InterPro" id="IPR044965">
    <property type="entry name" value="Glyco_hydro_17_plant"/>
</dbReference>
<dbReference type="GO" id="GO:0005975">
    <property type="term" value="P:carbohydrate metabolic process"/>
    <property type="evidence" value="ECO:0007669"/>
    <property type="project" value="InterPro"/>
</dbReference>